<keyword evidence="1" id="KW-0862">Zinc</keyword>
<organism evidence="4 5">
    <name type="scientific">Acorus calamus</name>
    <name type="common">Sweet flag</name>
    <dbReference type="NCBI Taxonomy" id="4465"/>
    <lineage>
        <taxon>Eukaryota</taxon>
        <taxon>Viridiplantae</taxon>
        <taxon>Streptophyta</taxon>
        <taxon>Embryophyta</taxon>
        <taxon>Tracheophyta</taxon>
        <taxon>Spermatophyta</taxon>
        <taxon>Magnoliopsida</taxon>
        <taxon>Liliopsida</taxon>
        <taxon>Acoraceae</taxon>
        <taxon>Acorus</taxon>
    </lineage>
</organism>
<evidence type="ECO:0000256" key="2">
    <source>
        <dbReference type="SAM" id="MobiDB-lite"/>
    </source>
</evidence>
<protein>
    <recommendedName>
        <fullName evidence="3">CCHC-type domain-containing protein</fullName>
    </recommendedName>
</protein>
<feature type="region of interest" description="Disordered" evidence="2">
    <location>
        <begin position="174"/>
        <end position="225"/>
    </location>
</feature>
<reference evidence="4" key="1">
    <citation type="journal article" date="2023" name="Nat. Commun.">
        <title>Diploid and tetraploid genomes of Acorus and the evolution of monocots.</title>
        <authorList>
            <person name="Ma L."/>
            <person name="Liu K.W."/>
            <person name="Li Z."/>
            <person name="Hsiao Y.Y."/>
            <person name="Qi Y."/>
            <person name="Fu T."/>
            <person name="Tang G.D."/>
            <person name="Zhang D."/>
            <person name="Sun W.H."/>
            <person name="Liu D.K."/>
            <person name="Li Y."/>
            <person name="Chen G.Z."/>
            <person name="Liu X.D."/>
            <person name="Liao X.Y."/>
            <person name="Jiang Y.T."/>
            <person name="Yu X."/>
            <person name="Hao Y."/>
            <person name="Huang J."/>
            <person name="Zhao X.W."/>
            <person name="Ke S."/>
            <person name="Chen Y.Y."/>
            <person name="Wu W.L."/>
            <person name="Hsu J.L."/>
            <person name="Lin Y.F."/>
            <person name="Huang M.D."/>
            <person name="Li C.Y."/>
            <person name="Huang L."/>
            <person name="Wang Z.W."/>
            <person name="Zhao X."/>
            <person name="Zhong W.Y."/>
            <person name="Peng D.H."/>
            <person name="Ahmad S."/>
            <person name="Lan S."/>
            <person name="Zhang J.S."/>
            <person name="Tsai W.C."/>
            <person name="Van de Peer Y."/>
            <person name="Liu Z.J."/>
        </authorList>
    </citation>
    <scope>NUCLEOTIDE SEQUENCE</scope>
    <source>
        <strain evidence="4">CP</strain>
    </source>
</reference>
<keyword evidence="5" id="KW-1185">Reference proteome</keyword>
<keyword evidence="1" id="KW-0479">Metal-binding</keyword>
<evidence type="ECO:0000313" key="5">
    <source>
        <dbReference type="Proteomes" id="UP001180020"/>
    </source>
</evidence>
<dbReference type="InterPro" id="IPR036875">
    <property type="entry name" value="Znf_CCHC_sf"/>
</dbReference>
<dbReference type="SUPFAM" id="SSF57756">
    <property type="entry name" value="Retrovirus zinc finger-like domains"/>
    <property type="match status" value="1"/>
</dbReference>
<evidence type="ECO:0000313" key="4">
    <source>
        <dbReference type="EMBL" id="KAK1323928.1"/>
    </source>
</evidence>
<name>A0AAV9FGG0_ACOCL</name>
<dbReference type="GO" id="GO:0003676">
    <property type="term" value="F:nucleic acid binding"/>
    <property type="evidence" value="ECO:0007669"/>
    <property type="project" value="InterPro"/>
</dbReference>
<feature type="region of interest" description="Disordered" evidence="2">
    <location>
        <begin position="131"/>
        <end position="162"/>
    </location>
</feature>
<accession>A0AAV9FGG0</accession>
<reference evidence="4" key="2">
    <citation type="submission" date="2023-06" db="EMBL/GenBank/DDBJ databases">
        <authorList>
            <person name="Ma L."/>
            <person name="Liu K.-W."/>
            <person name="Li Z."/>
            <person name="Hsiao Y.-Y."/>
            <person name="Qi Y."/>
            <person name="Fu T."/>
            <person name="Tang G."/>
            <person name="Zhang D."/>
            <person name="Sun W.-H."/>
            <person name="Liu D.-K."/>
            <person name="Li Y."/>
            <person name="Chen G.-Z."/>
            <person name="Liu X.-D."/>
            <person name="Liao X.-Y."/>
            <person name="Jiang Y.-T."/>
            <person name="Yu X."/>
            <person name="Hao Y."/>
            <person name="Huang J."/>
            <person name="Zhao X.-W."/>
            <person name="Ke S."/>
            <person name="Chen Y.-Y."/>
            <person name="Wu W.-L."/>
            <person name="Hsu J.-L."/>
            <person name="Lin Y.-F."/>
            <person name="Huang M.-D."/>
            <person name="Li C.-Y."/>
            <person name="Huang L."/>
            <person name="Wang Z.-W."/>
            <person name="Zhao X."/>
            <person name="Zhong W.-Y."/>
            <person name="Peng D.-H."/>
            <person name="Ahmad S."/>
            <person name="Lan S."/>
            <person name="Zhang J.-S."/>
            <person name="Tsai W.-C."/>
            <person name="Van De Peer Y."/>
            <person name="Liu Z.-J."/>
        </authorList>
    </citation>
    <scope>NUCLEOTIDE SEQUENCE</scope>
    <source>
        <strain evidence="4">CP</strain>
        <tissue evidence="4">Leaves</tissue>
    </source>
</reference>
<comment type="caution">
    <text evidence="4">The sequence shown here is derived from an EMBL/GenBank/DDBJ whole genome shotgun (WGS) entry which is preliminary data.</text>
</comment>
<keyword evidence="1" id="KW-0863">Zinc-finger</keyword>
<dbReference type="InterPro" id="IPR001878">
    <property type="entry name" value="Znf_CCHC"/>
</dbReference>
<feature type="compositionally biased region" description="Low complexity" evidence="2">
    <location>
        <begin position="188"/>
        <end position="201"/>
    </location>
</feature>
<evidence type="ECO:0000256" key="1">
    <source>
        <dbReference type="PROSITE-ProRule" id="PRU00047"/>
    </source>
</evidence>
<dbReference type="GO" id="GO:0008270">
    <property type="term" value="F:zinc ion binding"/>
    <property type="evidence" value="ECO:0007669"/>
    <property type="project" value="UniProtKB-KW"/>
</dbReference>
<proteinExistence type="predicted"/>
<gene>
    <name evidence="4" type="ORF">QJS10_CPA02g00924</name>
</gene>
<dbReference type="PROSITE" id="PS50158">
    <property type="entry name" value="ZF_CCHC"/>
    <property type="match status" value="1"/>
</dbReference>
<feature type="domain" description="CCHC-type" evidence="3">
    <location>
        <begin position="166"/>
        <end position="181"/>
    </location>
</feature>
<dbReference type="AlphaFoldDB" id="A0AAV9FGG0"/>
<dbReference type="PANTHER" id="PTHR31973">
    <property type="entry name" value="POLYPROTEIN, PUTATIVE-RELATED"/>
    <property type="match status" value="1"/>
</dbReference>
<sequence length="264" mass="29649">MRQIEQVSKEAHSYLMTEKDHCWSRSMFGTSAKCSHLTNNISESFNAFIGDARAKPIIYCIDAIRLKNMVNMNKRRLLAEKWTGVLVPEVQKIVTELSKNKGMYKRAYGMAIAPLPDKSMWEIEDLNYVVKPPVQTRPPPGRPRKKRIRPTDEGSSQSKVRRIHVCRRCGGYGHLQRTCKNPPKPQSSEDPSSEASSSMRRPPGRPRKPEGIGRGRGRGTGRAVQGCEVQAAASYKPAAGEPFFSIHWAANGKGKQVNEMREES</sequence>
<dbReference type="PANTHER" id="PTHR31973:SF188">
    <property type="entry name" value="POLYPROTEIN, PUTATIVE-RELATED"/>
    <property type="match status" value="1"/>
</dbReference>
<dbReference type="EMBL" id="JAUJYO010000002">
    <property type="protein sequence ID" value="KAK1323928.1"/>
    <property type="molecule type" value="Genomic_DNA"/>
</dbReference>
<evidence type="ECO:0000259" key="3">
    <source>
        <dbReference type="PROSITE" id="PS50158"/>
    </source>
</evidence>
<dbReference type="Proteomes" id="UP001180020">
    <property type="component" value="Unassembled WGS sequence"/>
</dbReference>